<proteinExistence type="predicted"/>
<keyword evidence="2" id="KW-1185">Reference proteome</keyword>
<organism evidence="1 2">
    <name type="scientific">Mycobacterium persicum</name>
    <dbReference type="NCBI Taxonomy" id="1487726"/>
    <lineage>
        <taxon>Bacteria</taxon>
        <taxon>Bacillati</taxon>
        <taxon>Actinomycetota</taxon>
        <taxon>Actinomycetes</taxon>
        <taxon>Mycobacteriales</taxon>
        <taxon>Mycobacteriaceae</taxon>
        <taxon>Mycobacterium</taxon>
    </lineage>
</organism>
<protein>
    <submittedName>
        <fullName evidence="1">Uncharacterized protein</fullName>
    </submittedName>
</protein>
<comment type="caution">
    <text evidence="1">The sequence shown here is derived from an EMBL/GenBank/DDBJ whole genome shotgun (WGS) entry which is preliminary data.</text>
</comment>
<evidence type="ECO:0000313" key="1">
    <source>
        <dbReference type="EMBL" id="VBA33024.1"/>
    </source>
</evidence>
<sequence length="263" mass="30462">MCRDDNRLPNLKTPHAEKLVSSMTLAAPRKLLDIVYPVRPDDDRPNDELRWSLRSVEANYPHGRVWIVGHKPAWLTWVHHIPGNTQRFRHANVFHNILAACRHPNTPDEFVVFNDDFFVTEPVTEIPTQYRGLLVEHLRIPKLRQNPGGWWATSLRTTLDCLRRLGYDAPLSYELHTPFVVNKHLMAATLERFVDVTPENPPQWRSLYGNLHHIGGEPAGDCKMSRPGPIKYPFHSTDDSSWRMYFGVRIKAMFPNPSRYEAS</sequence>
<reference evidence="1 2" key="1">
    <citation type="submission" date="2018-09" db="EMBL/GenBank/DDBJ databases">
        <authorList>
            <person name="Tagini F."/>
        </authorList>
    </citation>
    <scope>NUCLEOTIDE SEQUENCE [LARGE SCALE GENOMIC DNA]</scope>
    <source>
        <strain evidence="1 2">MK4</strain>
    </source>
</reference>
<accession>A0ABY6RSV1</accession>
<dbReference type="EMBL" id="UPHM01000169">
    <property type="protein sequence ID" value="VBA33024.1"/>
    <property type="molecule type" value="Genomic_DNA"/>
</dbReference>
<name>A0ABY6RSV1_9MYCO</name>
<dbReference type="Proteomes" id="UP000271464">
    <property type="component" value="Unassembled WGS sequence"/>
</dbReference>
<evidence type="ECO:0000313" key="2">
    <source>
        <dbReference type="Proteomes" id="UP000271464"/>
    </source>
</evidence>
<gene>
    <name evidence="1" type="ORF">LAUMK4_05850</name>
</gene>